<dbReference type="InterPro" id="IPR004791">
    <property type="entry name" value="UvrC"/>
</dbReference>
<dbReference type="RefSeq" id="WP_012896214.1">
    <property type="nucleotide sequence ID" value="NC_013642.1"/>
</dbReference>
<comment type="similarity">
    <text evidence="7">Belongs to the UvrC family.</text>
</comment>
<dbReference type="PANTHER" id="PTHR30562">
    <property type="entry name" value="UVRC/OXIDOREDUCTASE"/>
    <property type="match status" value="1"/>
</dbReference>
<dbReference type="InterPro" id="IPR036876">
    <property type="entry name" value="UVR_dom_sf"/>
</dbReference>
<dbReference type="FunFam" id="3.40.1440.10:FF:000001">
    <property type="entry name" value="UvrABC system protein C"/>
    <property type="match status" value="1"/>
</dbReference>
<protein>
    <recommendedName>
        <fullName evidence="7">UvrABC system protein C</fullName>
        <shortName evidence="7">Protein UvrC</shortName>
    </recommendedName>
    <alternativeName>
        <fullName evidence="7">Excinuclease ABC subunit C</fullName>
    </alternativeName>
</protein>
<dbReference type="CDD" id="cd10434">
    <property type="entry name" value="GIY-YIG_UvrC_Cho"/>
    <property type="match status" value="1"/>
</dbReference>
<dbReference type="Gene3D" id="3.30.420.340">
    <property type="entry name" value="UvrC, RNAse H endonuclease domain"/>
    <property type="match status" value="1"/>
</dbReference>
<evidence type="ECO:0000256" key="7">
    <source>
        <dbReference type="HAMAP-Rule" id="MF_00203"/>
    </source>
</evidence>
<evidence type="ECO:0000259" key="9">
    <source>
        <dbReference type="PROSITE" id="PS50164"/>
    </source>
</evidence>
<feature type="domain" description="UvrC family homology region profile" evidence="10">
    <location>
        <begin position="276"/>
        <end position="442"/>
    </location>
</feature>
<dbReference type="Pfam" id="PF02151">
    <property type="entry name" value="UVR"/>
    <property type="match status" value="1"/>
</dbReference>
<dbReference type="SUPFAM" id="SSF82771">
    <property type="entry name" value="GIY-YIG endonuclease"/>
    <property type="match status" value="1"/>
</dbReference>
<dbReference type="Gene3D" id="4.10.860.10">
    <property type="entry name" value="UVR domain"/>
    <property type="match status" value="1"/>
</dbReference>
<dbReference type="Pfam" id="PF08459">
    <property type="entry name" value="UvrC_RNaseH_dom"/>
    <property type="match status" value="1"/>
</dbReference>
<dbReference type="PROSITE" id="PS50151">
    <property type="entry name" value="UVR"/>
    <property type="match status" value="1"/>
</dbReference>
<evidence type="ECO:0000256" key="3">
    <source>
        <dbReference type="ARBA" id="ARBA00022769"/>
    </source>
</evidence>
<evidence type="ECO:0000256" key="2">
    <source>
        <dbReference type="ARBA" id="ARBA00022763"/>
    </source>
</evidence>
<dbReference type="InterPro" id="IPR038476">
    <property type="entry name" value="UvrC_RNase_H_dom_sf"/>
</dbReference>
<comment type="subunit">
    <text evidence="7">Interacts with UvrB in an incision complex.</text>
</comment>
<dbReference type="SUPFAM" id="SSF47781">
    <property type="entry name" value="RuvA domain 2-like"/>
    <property type="match status" value="1"/>
</dbReference>
<dbReference type="GO" id="GO:0005737">
    <property type="term" value="C:cytoplasm"/>
    <property type="evidence" value="ECO:0007669"/>
    <property type="project" value="UniProtKB-SubCell"/>
</dbReference>
<dbReference type="InterPro" id="IPR050066">
    <property type="entry name" value="UvrABC_protein_C"/>
</dbReference>
<dbReference type="GO" id="GO:0003677">
    <property type="term" value="F:DNA binding"/>
    <property type="evidence" value="ECO:0007669"/>
    <property type="project" value="UniProtKB-UniRule"/>
</dbReference>
<dbReference type="FunFam" id="3.30.420.340:FF:000004">
    <property type="entry name" value="UvrABC system protein C"/>
    <property type="match status" value="1"/>
</dbReference>
<keyword evidence="5 7" id="KW-0234">DNA repair</keyword>
<dbReference type="InterPro" id="IPR001943">
    <property type="entry name" value="UVR_dom"/>
</dbReference>
<dbReference type="PROSITE" id="PS50165">
    <property type="entry name" value="UVRC"/>
    <property type="match status" value="1"/>
</dbReference>
<dbReference type="InterPro" id="IPR001162">
    <property type="entry name" value="UvrC_RNase_H_dom"/>
</dbReference>
<keyword evidence="6 7" id="KW-0742">SOS response</keyword>
<feature type="domain" description="GIY-YIG" evidence="9">
    <location>
        <begin position="14"/>
        <end position="89"/>
    </location>
</feature>
<dbReference type="GO" id="GO:0009380">
    <property type="term" value="C:excinuclease repair complex"/>
    <property type="evidence" value="ECO:0007669"/>
    <property type="project" value="InterPro"/>
</dbReference>
<dbReference type="EMBL" id="CP001839">
    <property type="protein sequence ID" value="ADA66986.1"/>
    <property type="molecule type" value="Genomic_DNA"/>
</dbReference>
<comment type="function">
    <text evidence="7">The UvrABC repair system catalyzes the recognition and processing of DNA lesions. UvrC both incises the 5' and 3' sides of the lesion. The N-terminal half is responsible for the 3' incision and the C-terminal half is responsible for the 5' incision.</text>
</comment>
<evidence type="ECO:0000259" key="10">
    <source>
        <dbReference type="PROSITE" id="PS50165"/>
    </source>
</evidence>
<dbReference type="Gene3D" id="1.10.150.20">
    <property type="entry name" value="5' to 3' exonuclease, C-terminal subdomain"/>
    <property type="match status" value="1"/>
</dbReference>
<dbReference type="Gene3D" id="3.40.1440.10">
    <property type="entry name" value="GIY-YIG endonuclease"/>
    <property type="match status" value="1"/>
</dbReference>
<keyword evidence="1 7" id="KW-0963">Cytoplasm</keyword>
<dbReference type="InterPro" id="IPR010994">
    <property type="entry name" value="RuvA_2-like"/>
</dbReference>
<accession>D2C7Q0</accession>
<proteinExistence type="inferred from homology"/>
<evidence type="ECO:0000256" key="4">
    <source>
        <dbReference type="ARBA" id="ARBA00022881"/>
    </source>
</evidence>
<dbReference type="InterPro" id="IPR047296">
    <property type="entry name" value="GIY-YIG_UvrC_Cho"/>
</dbReference>
<feature type="domain" description="UVR" evidence="8">
    <location>
        <begin position="194"/>
        <end position="229"/>
    </location>
</feature>
<keyword evidence="4 7" id="KW-0267">Excision nuclease</keyword>
<sequence length="557" mass="64541">MKERIRKKILLAPEEPGVYIFKDKGVPIYIGKAKILSNRLRSYLNPQTEKVLRIIEEADELETIVVMNEREAFILEANLIKKYRPKYNVRLKDTDFYPYIRISDDEIPYVEIVKRRSKEGTYFGPYTSVQFVKNLLEILQKIMGFRTCKSDLRRIKRPCFLYHLGRCTGPCIGNVESHEEAIRRLKEFLSGNMGEVFDYLKEKMETHSKMLDFENAAKYRDLLLNLSNVLESQGVVFEESISCDVLVHAHDLFVVLRVRNGYLVGKISFEMEGGNVEDFIREYYVSGRGDIPKTLILESDLDEMDYSSLGFEYVGPPRSTTEEDLLEKAKKNLENELKMRGLRKEALEELMKLLNMKDFPYRIEGIDISHLQGKYTVASLVVFEDGFPKKSDYRRYKIEQDHPDDYESIRTVVKRRYSKHPLPNLLFVDGGIGQVNAAVEALKEIGKDCPVVGLAKKEETVVFENREIKLPHDHPVLRLLVQIRDETHRFAVSYHRKRREKESLRSVLDSVPGIGPIRKKKLIEYFGSLENIRSASLEEIARVIGSAEIAKRILDAL</sequence>
<dbReference type="HAMAP" id="MF_00203">
    <property type="entry name" value="UvrC"/>
    <property type="match status" value="1"/>
</dbReference>
<dbReference type="InterPro" id="IPR000305">
    <property type="entry name" value="GIY-YIG_endonuc"/>
</dbReference>
<dbReference type="SMART" id="SM00465">
    <property type="entry name" value="GIYc"/>
    <property type="match status" value="1"/>
</dbReference>
<dbReference type="SUPFAM" id="SSF46600">
    <property type="entry name" value="C-terminal UvrC-binding domain of UvrB"/>
    <property type="match status" value="1"/>
</dbReference>
<evidence type="ECO:0000313" key="12">
    <source>
        <dbReference type="Proteomes" id="UP000000940"/>
    </source>
</evidence>
<dbReference type="HOGENOM" id="CLU_014841_3_2_0"/>
<dbReference type="AlphaFoldDB" id="D2C7Q0"/>
<dbReference type="Proteomes" id="UP000000940">
    <property type="component" value="Chromosome"/>
</dbReference>
<keyword evidence="12" id="KW-1185">Reference proteome</keyword>
<organism evidence="11 12">
    <name type="scientific">Thermotoga petrophila (strain ATCC BAA-489 / DSM 13996 / JCM 10882 / RKU-10)</name>
    <name type="common">Thermotoga naphthophila</name>
    <dbReference type="NCBI Taxonomy" id="590168"/>
    <lineage>
        <taxon>Bacteria</taxon>
        <taxon>Thermotogati</taxon>
        <taxon>Thermotogota</taxon>
        <taxon>Thermotogae</taxon>
        <taxon>Thermotogales</taxon>
        <taxon>Thermotogaceae</taxon>
        <taxon>Thermotoga</taxon>
    </lineage>
</organism>
<dbReference type="Pfam" id="PF01541">
    <property type="entry name" value="GIY-YIG"/>
    <property type="match status" value="1"/>
</dbReference>
<comment type="subcellular location">
    <subcellularLocation>
        <location evidence="7">Cytoplasm</location>
    </subcellularLocation>
</comment>
<dbReference type="GO" id="GO:0009432">
    <property type="term" value="P:SOS response"/>
    <property type="evidence" value="ECO:0007669"/>
    <property type="project" value="UniProtKB-UniRule"/>
</dbReference>
<evidence type="ECO:0000256" key="6">
    <source>
        <dbReference type="ARBA" id="ARBA00023236"/>
    </source>
</evidence>
<gene>
    <name evidence="7" type="primary">uvrC</name>
    <name evidence="11" type="ordered locus">Tnap_0895</name>
</gene>
<dbReference type="GO" id="GO:0006289">
    <property type="term" value="P:nucleotide-excision repair"/>
    <property type="evidence" value="ECO:0007669"/>
    <property type="project" value="UniProtKB-UniRule"/>
</dbReference>
<keyword evidence="2 7" id="KW-0227">DNA damage</keyword>
<dbReference type="NCBIfam" id="TIGR00194">
    <property type="entry name" value="uvrC"/>
    <property type="match status" value="1"/>
</dbReference>
<evidence type="ECO:0000313" key="11">
    <source>
        <dbReference type="EMBL" id="ADA66986.1"/>
    </source>
</evidence>
<dbReference type="Pfam" id="PF14520">
    <property type="entry name" value="HHH_5"/>
    <property type="match status" value="1"/>
</dbReference>
<evidence type="ECO:0000259" key="8">
    <source>
        <dbReference type="PROSITE" id="PS50151"/>
    </source>
</evidence>
<evidence type="ECO:0000256" key="1">
    <source>
        <dbReference type="ARBA" id="ARBA00022490"/>
    </source>
</evidence>
<dbReference type="PANTHER" id="PTHR30562:SF1">
    <property type="entry name" value="UVRABC SYSTEM PROTEIN C"/>
    <property type="match status" value="1"/>
</dbReference>
<keyword evidence="3 7" id="KW-0228">DNA excision</keyword>
<reference evidence="11 12" key="1">
    <citation type="submission" date="2009-12" db="EMBL/GenBank/DDBJ databases">
        <title>Complete sequence of Thermotoga petrophila RKU-1.</title>
        <authorList>
            <consortium name="US DOE Joint Genome Institute"/>
            <person name="Lucas S."/>
            <person name="Copeland A."/>
            <person name="Lapidus A."/>
            <person name="Glavina del Rio T."/>
            <person name="Dalin E."/>
            <person name="Tice H."/>
            <person name="Bruce D."/>
            <person name="Goodwin L."/>
            <person name="Pitluck S."/>
            <person name="Munk A.C."/>
            <person name="Brettin T."/>
            <person name="Detter J.C."/>
            <person name="Han C."/>
            <person name="Tapia R."/>
            <person name="Larimer F."/>
            <person name="Land M."/>
            <person name="Hauser L."/>
            <person name="Kyrpides N."/>
            <person name="Mikhailova N."/>
            <person name="Nelson K.E."/>
            <person name="Gogarten J.P."/>
            <person name="Noll K.M."/>
        </authorList>
    </citation>
    <scope>NUCLEOTIDE SEQUENCE [LARGE SCALE GENOMIC DNA]</scope>
    <source>
        <strain evidence="12">ATCC BAA-489 / DSM 13996 / JCM 10882 / RKU-10</strain>
    </source>
</reference>
<dbReference type="PROSITE" id="PS50164">
    <property type="entry name" value="GIY_YIG"/>
    <property type="match status" value="1"/>
</dbReference>
<dbReference type="InterPro" id="IPR035901">
    <property type="entry name" value="GIY-YIG_endonuc_sf"/>
</dbReference>
<dbReference type="KEGG" id="tnp:Tnap_0895"/>
<name>D2C7Q0_THEP2</name>
<evidence type="ECO:0000256" key="5">
    <source>
        <dbReference type="ARBA" id="ARBA00023204"/>
    </source>
</evidence>
<dbReference type="GO" id="GO:0009381">
    <property type="term" value="F:excinuclease ABC activity"/>
    <property type="evidence" value="ECO:0007669"/>
    <property type="project" value="UniProtKB-UniRule"/>
</dbReference>